<feature type="region of interest" description="Disordered" evidence="1">
    <location>
        <begin position="299"/>
        <end position="318"/>
    </location>
</feature>
<name>A0A921KLS3_9ACTN</name>
<comment type="caution">
    <text evidence="3">The sequence shown here is derived from an EMBL/GenBank/DDBJ whole genome shotgun (WGS) entry which is preliminary data.</text>
</comment>
<reference evidence="3" key="2">
    <citation type="submission" date="2021-09" db="EMBL/GenBank/DDBJ databases">
        <authorList>
            <person name="Gilroy R."/>
        </authorList>
    </citation>
    <scope>NUCLEOTIDE SEQUENCE</scope>
    <source>
        <strain evidence="3">CHK124-7917</strain>
    </source>
</reference>
<evidence type="ECO:0008006" key="5">
    <source>
        <dbReference type="Google" id="ProtNLM"/>
    </source>
</evidence>
<evidence type="ECO:0000256" key="2">
    <source>
        <dbReference type="SAM" id="SignalP"/>
    </source>
</evidence>
<evidence type="ECO:0000313" key="3">
    <source>
        <dbReference type="EMBL" id="HJF45654.1"/>
    </source>
</evidence>
<dbReference type="SUPFAM" id="SSF52266">
    <property type="entry name" value="SGNH hydrolase"/>
    <property type="match status" value="1"/>
</dbReference>
<feature type="signal peptide" evidence="2">
    <location>
        <begin position="1"/>
        <end position="27"/>
    </location>
</feature>
<accession>A0A921KLS3</accession>
<evidence type="ECO:0000256" key="1">
    <source>
        <dbReference type="SAM" id="MobiDB-lite"/>
    </source>
</evidence>
<proteinExistence type="predicted"/>
<dbReference type="Proteomes" id="UP000697330">
    <property type="component" value="Unassembled WGS sequence"/>
</dbReference>
<dbReference type="EMBL" id="DYWQ01000115">
    <property type="protein sequence ID" value="HJF45654.1"/>
    <property type="molecule type" value="Genomic_DNA"/>
</dbReference>
<dbReference type="AlphaFoldDB" id="A0A921KLS3"/>
<keyword evidence="2" id="KW-0732">Signal</keyword>
<organism evidence="3 4">
    <name type="scientific">Thermophilibacter provencensis</name>
    <dbReference type="NCBI Taxonomy" id="1852386"/>
    <lineage>
        <taxon>Bacteria</taxon>
        <taxon>Bacillati</taxon>
        <taxon>Actinomycetota</taxon>
        <taxon>Coriobacteriia</taxon>
        <taxon>Coriobacteriales</taxon>
        <taxon>Atopobiaceae</taxon>
        <taxon>Thermophilibacter</taxon>
    </lineage>
</organism>
<dbReference type="RefSeq" id="WP_274959374.1">
    <property type="nucleotide sequence ID" value="NZ_DYWQ01000115.1"/>
</dbReference>
<gene>
    <name evidence="3" type="ORF">K8U72_07760</name>
</gene>
<feature type="chain" id="PRO_5039240987" description="SGNH/GDSL hydrolase family protein" evidence="2">
    <location>
        <begin position="28"/>
        <end position="318"/>
    </location>
</feature>
<protein>
    <recommendedName>
        <fullName evidence="5">SGNH/GDSL hydrolase family protein</fullName>
    </recommendedName>
</protein>
<evidence type="ECO:0000313" key="4">
    <source>
        <dbReference type="Proteomes" id="UP000697330"/>
    </source>
</evidence>
<reference evidence="3" key="1">
    <citation type="journal article" date="2021" name="PeerJ">
        <title>Extensive microbial diversity within the chicken gut microbiome revealed by metagenomics and culture.</title>
        <authorList>
            <person name="Gilroy R."/>
            <person name="Ravi A."/>
            <person name="Getino M."/>
            <person name="Pursley I."/>
            <person name="Horton D.L."/>
            <person name="Alikhan N.F."/>
            <person name="Baker D."/>
            <person name="Gharbi K."/>
            <person name="Hall N."/>
            <person name="Watson M."/>
            <person name="Adriaenssens E.M."/>
            <person name="Foster-Nyarko E."/>
            <person name="Jarju S."/>
            <person name="Secka A."/>
            <person name="Antonio M."/>
            <person name="Oren A."/>
            <person name="Chaudhuri R.R."/>
            <person name="La Ragione R."/>
            <person name="Hildebrand F."/>
            <person name="Pallen M.J."/>
        </authorList>
    </citation>
    <scope>NUCLEOTIDE SEQUENCE</scope>
    <source>
        <strain evidence="3">CHK124-7917</strain>
    </source>
</reference>
<sequence>MMKRMTRVLSGLLRVALSAAATVAVLAAVSYVLTPKNNQAAFGQRDERVHGIAGEPAGSIDVLLMGDSEIFTSVSPLQLWDERGITSYSLGTNGQKLIYTRSLLALALRKQSPRVVVLETNCLFRPFTVGEAILRVGKDVLPAVEYHDRWKSLTVEDFIAPVRATWTDEGKGFVAKRGTRAADASGYMAPSDEVAEMPLLNRLYLEEIERMCERAGARLVLLSTPSTKNWNMARHNGVERVASELGLDYIDLNVGEHRVGVDWAKDSYDAGDHLNASGARKVSTAVGALLAERYGTPDHRGDGSYSSWAEASSRARDK</sequence>